<evidence type="ECO:0000256" key="3">
    <source>
        <dbReference type="SAM" id="MobiDB-lite"/>
    </source>
</evidence>
<dbReference type="AlphaFoldDB" id="A0A1R1XPC9"/>
<dbReference type="OrthoDB" id="5588846at2759"/>
<dbReference type="PANTHER" id="PTHR46809:SF2">
    <property type="entry name" value="GH21273P"/>
    <property type="match status" value="1"/>
</dbReference>
<evidence type="ECO:0000256" key="2">
    <source>
        <dbReference type="ARBA" id="ARBA00022737"/>
    </source>
</evidence>
<evidence type="ECO:0000313" key="6">
    <source>
        <dbReference type="Proteomes" id="UP000187283"/>
    </source>
</evidence>
<keyword evidence="2" id="KW-0677">Repeat</keyword>
<evidence type="ECO:0000313" key="5">
    <source>
        <dbReference type="EMBL" id="OMJ16482.1"/>
    </source>
</evidence>
<dbReference type="InterPro" id="IPR036300">
    <property type="entry name" value="MIR_dom_sf"/>
</dbReference>
<feature type="domain" description="MIR" evidence="4">
    <location>
        <begin position="198"/>
        <end position="253"/>
    </location>
</feature>
<evidence type="ECO:0000256" key="1">
    <source>
        <dbReference type="ARBA" id="ARBA00022729"/>
    </source>
</evidence>
<keyword evidence="6" id="KW-1185">Reference proteome</keyword>
<feature type="compositionally biased region" description="Polar residues" evidence="3">
    <location>
        <begin position="23"/>
        <end position="33"/>
    </location>
</feature>
<comment type="caution">
    <text evidence="5">The sequence shown here is derived from an EMBL/GenBank/DDBJ whole genome shotgun (WGS) entry which is preliminary data.</text>
</comment>
<protein>
    <submittedName>
        <fullName evidence="5">Stromal cell-derived factor 2-like protein</fullName>
    </submittedName>
</protein>
<feature type="compositionally biased region" description="Basic residues" evidence="3">
    <location>
        <begin position="1"/>
        <end position="14"/>
    </location>
</feature>
<organism evidence="5 6">
    <name type="scientific">Smittium culicis</name>
    <dbReference type="NCBI Taxonomy" id="133412"/>
    <lineage>
        <taxon>Eukaryota</taxon>
        <taxon>Fungi</taxon>
        <taxon>Fungi incertae sedis</taxon>
        <taxon>Zoopagomycota</taxon>
        <taxon>Kickxellomycotina</taxon>
        <taxon>Harpellomycetes</taxon>
        <taxon>Harpellales</taxon>
        <taxon>Legeriomycetaceae</taxon>
        <taxon>Smittium</taxon>
    </lineage>
</organism>
<name>A0A1R1XPC9_9FUNG</name>
<dbReference type="PANTHER" id="PTHR46809">
    <property type="entry name" value="STROMAL CELL-DERIVED FACTOR 2-LIKE PROTEIN"/>
    <property type="match status" value="1"/>
</dbReference>
<keyword evidence="1" id="KW-0732">Signal</keyword>
<dbReference type="EMBL" id="LSSN01002319">
    <property type="protein sequence ID" value="OMJ16482.1"/>
    <property type="molecule type" value="Genomic_DNA"/>
</dbReference>
<dbReference type="SUPFAM" id="SSF82109">
    <property type="entry name" value="MIR domain"/>
    <property type="match status" value="1"/>
</dbReference>
<proteinExistence type="predicted"/>
<evidence type="ECO:0000259" key="4">
    <source>
        <dbReference type="PROSITE" id="PS50919"/>
    </source>
</evidence>
<dbReference type="SMART" id="SM00472">
    <property type="entry name" value="MIR"/>
    <property type="match status" value="3"/>
</dbReference>
<feature type="region of interest" description="Disordered" evidence="3">
    <location>
        <begin position="1"/>
        <end position="38"/>
    </location>
</feature>
<accession>A0A1R1XPC9</accession>
<feature type="domain" description="MIR" evidence="4">
    <location>
        <begin position="261"/>
        <end position="317"/>
    </location>
</feature>
<gene>
    <name evidence="5" type="ORF">AYI70_g6560</name>
</gene>
<dbReference type="Proteomes" id="UP000187283">
    <property type="component" value="Unassembled WGS sequence"/>
</dbReference>
<dbReference type="Gene3D" id="2.80.10.50">
    <property type="match status" value="1"/>
</dbReference>
<dbReference type="PROSITE" id="PS50919">
    <property type="entry name" value="MIR"/>
    <property type="match status" value="2"/>
</dbReference>
<dbReference type="InterPro" id="IPR016093">
    <property type="entry name" value="MIR_motif"/>
</dbReference>
<reference evidence="5 6" key="1">
    <citation type="submission" date="2017-01" db="EMBL/GenBank/DDBJ databases">
        <authorList>
            <person name="Mah S.A."/>
            <person name="Swanson W.J."/>
            <person name="Moy G.W."/>
            <person name="Vacquier V.D."/>
        </authorList>
    </citation>
    <scope>NUCLEOTIDE SEQUENCE [LARGE SCALE GENOMIC DNA]</scope>
    <source>
        <strain evidence="5 6">GSMNP</strain>
    </source>
</reference>
<sequence>MGFYRKTRHNRRSHGMNSPAYENISNTRSRSNVSRGSRYSSMISSSSYAQERFDSSIKEAVNNEWIGIAAGFAVGIGFAVAASSEFFSVVNNKSKDESYIESNSYNCGPRNDSFCNRNNNSRNNFSQNHNQHNNNNYHREKYNHNQYFNDDCNCSCSCKLSNNPSYNRSYNHASSDFISVESKSDSIEYPVLRQNNNDPEIKIGTLIALKHDMTGKFLNSNPDLLTKTGSYQQMVFCYRSYIVDFDWWQVIPANVDVIPPGTRVTYGSTIRLRHHFSSKYIHSHATYICPITGQNEVTCFGGKKLSDSNDHWIIEPFGSDKRHGQVWNTNDAVIFTHQHTGETLCSHDVFYSHEIQAVTTSGNNDEENSKWMIHLTTN</sequence>